<accession>A0ABW5I7F9</accession>
<dbReference type="RefSeq" id="WP_344276053.1">
    <property type="nucleotide sequence ID" value="NZ_BAAAHV010000012.1"/>
</dbReference>
<organism evidence="3 4">
    <name type="scientific">Amycolatopsis albidoflavus</name>
    <dbReference type="NCBI Taxonomy" id="102226"/>
    <lineage>
        <taxon>Bacteria</taxon>
        <taxon>Bacillati</taxon>
        <taxon>Actinomycetota</taxon>
        <taxon>Actinomycetes</taxon>
        <taxon>Pseudonocardiales</taxon>
        <taxon>Pseudonocardiaceae</taxon>
        <taxon>Amycolatopsis</taxon>
    </lineage>
</organism>
<evidence type="ECO:0000313" key="4">
    <source>
        <dbReference type="Proteomes" id="UP001597542"/>
    </source>
</evidence>
<dbReference type="Proteomes" id="UP001597542">
    <property type="component" value="Unassembled WGS sequence"/>
</dbReference>
<proteinExistence type="predicted"/>
<protein>
    <submittedName>
        <fullName evidence="3">Uncharacterized protein</fullName>
    </submittedName>
</protein>
<comment type="caution">
    <text evidence="3">The sequence shown here is derived from an EMBL/GenBank/DDBJ whole genome shotgun (WGS) entry which is preliminary data.</text>
</comment>
<evidence type="ECO:0000256" key="1">
    <source>
        <dbReference type="SAM" id="Coils"/>
    </source>
</evidence>
<sequence>MNWGAGRWNNLQDYTHPDSYPSADDGVTFTITLTVRARVRARRGQLPPDPLDLVVPAADRIIRPAAVDISGLRCGYLQHRVAGELAELTSKSTKDVRISDVYCRVKLDEETAVRARETQRMRHELELDELARQQARARARFVRDECLADPATARVYALLETSRLGELAEVLSREDLVTQLAQWHEPAMPVLITQALIALLGKLTPKQSHGIVERFIEVLRGYGAEEVADRLKTVNDQAMGDNQREVVSADVARQPAEGSDVADMPDWTPSQ</sequence>
<reference evidence="4" key="1">
    <citation type="journal article" date="2019" name="Int. J. Syst. Evol. Microbiol.">
        <title>The Global Catalogue of Microorganisms (GCM) 10K type strain sequencing project: providing services to taxonomists for standard genome sequencing and annotation.</title>
        <authorList>
            <consortium name="The Broad Institute Genomics Platform"/>
            <consortium name="The Broad Institute Genome Sequencing Center for Infectious Disease"/>
            <person name="Wu L."/>
            <person name="Ma J."/>
        </authorList>
    </citation>
    <scope>NUCLEOTIDE SEQUENCE [LARGE SCALE GENOMIC DNA]</scope>
    <source>
        <strain evidence="4">CGMCC 4.7638</strain>
    </source>
</reference>
<name>A0ABW5I7F9_9PSEU</name>
<evidence type="ECO:0000256" key="2">
    <source>
        <dbReference type="SAM" id="MobiDB-lite"/>
    </source>
</evidence>
<gene>
    <name evidence="3" type="ORF">ACFSUT_31095</name>
</gene>
<keyword evidence="1" id="KW-0175">Coiled coil</keyword>
<feature type="region of interest" description="Disordered" evidence="2">
    <location>
        <begin position="241"/>
        <end position="271"/>
    </location>
</feature>
<feature type="coiled-coil region" evidence="1">
    <location>
        <begin position="113"/>
        <end position="140"/>
    </location>
</feature>
<evidence type="ECO:0000313" key="3">
    <source>
        <dbReference type="EMBL" id="MFD2484757.1"/>
    </source>
</evidence>
<keyword evidence="4" id="KW-1185">Reference proteome</keyword>
<dbReference type="EMBL" id="JBHUKQ010000015">
    <property type="protein sequence ID" value="MFD2484757.1"/>
    <property type="molecule type" value="Genomic_DNA"/>
</dbReference>